<dbReference type="GO" id="GO:0005615">
    <property type="term" value="C:extracellular space"/>
    <property type="evidence" value="ECO:0007669"/>
    <property type="project" value="TreeGrafter"/>
</dbReference>
<dbReference type="InterPro" id="IPR010562">
    <property type="entry name" value="Haemolymph_juvenile_hormone-bd"/>
</dbReference>
<dbReference type="AlphaFoldDB" id="E9ITL9"/>
<dbReference type="InterPro" id="IPR038606">
    <property type="entry name" value="To_sf"/>
</dbReference>
<dbReference type="EMBL" id="GL765584">
    <property type="protein sequence ID" value="EFZ16084.1"/>
    <property type="molecule type" value="Genomic_DNA"/>
</dbReference>
<dbReference type="OMA" id="FIEMNIN"/>
<dbReference type="PANTHER" id="PTHR11008:SF41">
    <property type="entry name" value="RE70318P"/>
    <property type="match status" value="1"/>
</dbReference>
<accession>E9ITL9</accession>
<sequence length="232" mass="26400">RVNSFTASYIHACGRNTSSVVYGQCIVDNIDNLKSMICNEGLPEFDVPPSGSLTIDKLVIYDTNNLKWNVTDVKMRGFCDLNVNSINVSTDKLHFKIDMMSENIILDAMYNFDIQLLVPLANKGLIHVTLDNSTNKVDVELKEVMKNGVTEIYASKIKSKIDVIKFSFEFNDEEEGSSQQLHKILSQIINDNSKEIINMFKPIVEEMISKLILSIFNKITYNRFKQLFPDEA</sequence>
<organism>
    <name type="scientific">Solenopsis invicta</name>
    <name type="common">Red imported fire ant</name>
    <name type="synonym">Solenopsis wagneri</name>
    <dbReference type="NCBI Taxonomy" id="13686"/>
    <lineage>
        <taxon>Eukaryota</taxon>
        <taxon>Metazoa</taxon>
        <taxon>Ecdysozoa</taxon>
        <taxon>Arthropoda</taxon>
        <taxon>Hexapoda</taxon>
        <taxon>Insecta</taxon>
        <taxon>Pterygota</taxon>
        <taxon>Neoptera</taxon>
        <taxon>Endopterygota</taxon>
        <taxon>Hymenoptera</taxon>
        <taxon>Apocrita</taxon>
        <taxon>Aculeata</taxon>
        <taxon>Formicoidea</taxon>
        <taxon>Formicidae</taxon>
        <taxon>Myrmicinae</taxon>
        <taxon>Solenopsis</taxon>
    </lineage>
</organism>
<feature type="non-terminal residue" evidence="1">
    <location>
        <position position="1"/>
    </location>
</feature>
<name>E9ITL9_SOLIN</name>
<gene>
    <name evidence="1" type="ORF">SINV_12604</name>
</gene>
<dbReference type="Gene3D" id="3.15.10.30">
    <property type="entry name" value="Haemolymph juvenile hormone binding protein"/>
    <property type="match status" value="1"/>
</dbReference>
<dbReference type="Pfam" id="PF06585">
    <property type="entry name" value="JHBP"/>
    <property type="match status" value="1"/>
</dbReference>
<reference evidence="1" key="1">
    <citation type="journal article" date="2011" name="Proc. Natl. Acad. Sci. U.S.A.">
        <title>The genome of the fire ant Solenopsis invicta.</title>
        <authorList>
            <person name="Wurm Y."/>
            <person name="Wang J."/>
            <person name="Riba-Grognuz O."/>
            <person name="Corona M."/>
            <person name="Nygaard S."/>
            <person name="Hunt B.G."/>
            <person name="Ingram K.K."/>
            <person name="Falquet L."/>
            <person name="Nipitwattanaphon M."/>
            <person name="Gotzek D."/>
            <person name="Dijkstra M.B."/>
            <person name="Oettler J."/>
            <person name="Comtesse F."/>
            <person name="Shih C.J."/>
            <person name="Wu W.J."/>
            <person name="Yang C.C."/>
            <person name="Thomas J."/>
            <person name="Beaudoing E."/>
            <person name="Pradervand S."/>
            <person name="Flegel V."/>
            <person name="Cook E.D."/>
            <person name="Fabbretti R."/>
            <person name="Stockinger H."/>
            <person name="Long L."/>
            <person name="Farmerie W.G."/>
            <person name="Oakey J."/>
            <person name="Boomsma J.J."/>
            <person name="Pamilo P."/>
            <person name="Yi S.V."/>
            <person name="Heinze J."/>
            <person name="Goodisman M.A."/>
            <person name="Farinelli L."/>
            <person name="Harshman K."/>
            <person name="Hulo N."/>
            <person name="Cerutti L."/>
            <person name="Xenarios I."/>
            <person name="Shoemaker D."/>
            <person name="Keller L."/>
        </authorList>
    </citation>
    <scope>NUCLEOTIDE SEQUENCE [LARGE SCALE GENOMIC DNA]</scope>
</reference>
<proteinExistence type="predicted"/>
<dbReference type="SMART" id="SM00700">
    <property type="entry name" value="JHBP"/>
    <property type="match status" value="1"/>
</dbReference>
<dbReference type="PANTHER" id="PTHR11008">
    <property type="entry name" value="PROTEIN TAKEOUT-LIKE PROTEIN"/>
    <property type="match status" value="1"/>
</dbReference>
<evidence type="ECO:0000313" key="1">
    <source>
        <dbReference type="EMBL" id="EFZ16084.1"/>
    </source>
</evidence>
<dbReference type="HOGENOM" id="CLU_069908_5_1_1"/>
<feature type="non-terminal residue" evidence="1">
    <location>
        <position position="232"/>
    </location>
</feature>
<protein>
    <submittedName>
        <fullName evidence="1">Uncharacterized protein</fullName>
    </submittedName>
</protein>